<comment type="subcellular location">
    <subcellularLocation>
        <location evidence="1">Cytoplasm</location>
    </subcellularLocation>
</comment>
<evidence type="ECO:0000313" key="8">
    <source>
        <dbReference type="Proteomes" id="UP000037020"/>
    </source>
</evidence>
<comment type="caution">
    <text evidence="7">The sequence shown here is derived from an EMBL/GenBank/DDBJ whole genome shotgun (WGS) entry which is preliminary data.</text>
</comment>
<accession>A0ABR5IRL8</accession>
<evidence type="ECO:0000256" key="3">
    <source>
        <dbReference type="ARBA" id="ARBA00022490"/>
    </source>
</evidence>
<gene>
    <name evidence="7" type="ORF">ADK38_45980</name>
</gene>
<evidence type="ECO:0000256" key="1">
    <source>
        <dbReference type="ARBA" id="ARBA00004496"/>
    </source>
</evidence>
<feature type="non-terminal residue" evidence="7">
    <location>
        <position position="1"/>
    </location>
</feature>
<evidence type="ECO:0000256" key="6">
    <source>
        <dbReference type="ARBA" id="ARBA00022825"/>
    </source>
</evidence>
<dbReference type="PANTHER" id="PTHR43253">
    <property type="entry name" value="TRICORN PROTEASE HOMOLOG 2-RELATED"/>
    <property type="match status" value="1"/>
</dbReference>
<keyword evidence="4" id="KW-0645">Protease</keyword>
<keyword evidence="6" id="KW-0720">Serine protease</keyword>
<dbReference type="PANTHER" id="PTHR43253:SF1">
    <property type="entry name" value="TRICORN PROTEASE HOMOLOG 2-RELATED"/>
    <property type="match status" value="1"/>
</dbReference>
<dbReference type="EMBL" id="LGUT01004545">
    <property type="protein sequence ID" value="KOG46392.1"/>
    <property type="molecule type" value="Genomic_DNA"/>
</dbReference>
<evidence type="ECO:0000256" key="2">
    <source>
        <dbReference type="ARBA" id="ARBA00008524"/>
    </source>
</evidence>
<organism evidence="7 8">
    <name type="scientific">Streptomyces varsoviensis</name>
    <dbReference type="NCBI Taxonomy" id="67373"/>
    <lineage>
        <taxon>Bacteria</taxon>
        <taxon>Bacillati</taxon>
        <taxon>Actinomycetota</taxon>
        <taxon>Actinomycetes</taxon>
        <taxon>Kitasatosporales</taxon>
        <taxon>Streptomycetaceae</taxon>
        <taxon>Streptomyces</taxon>
    </lineage>
</organism>
<keyword evidence="8" id="KW-1185">Reference proteome</keyword>
<reference evidence="7 8" key="1">
    <citation type="submission" date="2015-07" db="EMBL/GenBank/DDBJ databases">
        <authorList>
            <person name="Ju K.-S."/>
            <person name="Doroghazi J.R."/>
            <person name="Metcalf W.W."/>
        </authorList>
    </citation>
    <scope>NUCLEOTIDE SEQUENCE [LARGE SCALE GENOMIC DNA]</scope>
    <source>
        <strain evidence="7 8">NRRL B-3589</strain>
    </source>
</reference>
<comment type="similarity">
    <text evidence="2">Belongs to the peptidase S41B family.</text>
</comment>
<evidence type="ECO:0000313" key="7">
    <source>
        <dbReference type="EMBL" id="KOG46392.1"/>
    </source>
</evidence>
<proteinExistence type="inferred from homology"/>
<dbReference type="InterPro" id="IPR012393">
    <property type="entry name" value="Tricorn_protease"/>
</dbReference>
<feature type="non-terminal residue" evidence="7">
    <location>
        <position position="73"/>
    </location>
</feature>
<keyword evidence="5" id="KW-0378">Hydrolase</keyword>
<protein>
    <submittedName>
        <fullName evidence="7">Uncharacterized protein</fullName>
    </submittedName>
</protein>
<keyword evidence="3" id="KW-0963">Cytoplasm</keyword>
<name>A0ABR5IRL8_9ACTN</name>
<sequence length="73" mass="7739">YQIPAASHVNSVSVDTTGRASAVCVRGSLYWLTHRDGPARTIADTPGVRVRLPEILGSRGQVAYVTDAEGEDA</sequence>
<dbReference type="Proteomes" id="UP000037020">
    <property type="component" value="Unassembled WGS sequence"/>
</dbReference>
<evidence type="ECO:0000256" key="5">
    <source>
        <dbReference type="ARBA" id="ARBA00022801"/>
    </source>
</evidence>
<evidence type="ECO:0000256" key="4">
    <source>
        <dbReference type="ARBA" id="ARBA00022670"/>
    </source>
</evidence>